<reference evidence="1 2" key="1">
    <citation type="journal article" date="2015" name="Front. Microbiol.">
        <title>Genome sequence of the plant growth promoting endophytic yeast Rhodotorula graminis WP1.</title>
        <authorList>
            <person name="Firrincieli A."/>
            <person name="Otillar R."/>
            <person name="Salamov A."/>
            <person name="Schmutz J."/>
            <person name="Khan Z."/>
            <person name="Redman R.S."/>
            <person name="Fleck N.D."/>
            <person name="Lindquist E."/>
            <person name="Grigoriev I.V."/>
            <person name="Doty S.L."/>
        </authorList>
    </citation>
    <scope>NUCLEOTIDE SEQUENCE [LARGE SCALE GENOMIC DNA]</scope>
    <source>
        <strain evidence="1 2">WP1</strain>
    </source>
</reference>
<organism evidence="1 2">
    <name type="scientific">Rhodotorula graminis (strain WP1)</name>
    <dbReference type="NCBI Taxonomy" id="578459"/>
    <lineage>
        <taxon>Eukaryota</taxon>
        <taxon>Fungi</taxon>
        <taxon>Dikarya</taxon>
        <taxon>Basidiomycota</taxon>
        <taxon>Pucciniomycotina</taxon>
        <taxon>Microbotryomycetes</taxon>
        <taxon>Sporidiobolales</taxon>
        <taxon>Sporidiobolaceae</taxon>
        <taxon>Rhodotorula</taxon>
    </lineage>
</organism>
<gene>
    <name evidence="1" type="ORF">RHOBADRAFT_44179</name>
</gene>
<keyword evidence="2" id="KW-1185">Reference proteome</keyword>
<proteinExistence type="predicted"/>
<dbReference type="AlphaFoldDB" id="A0A194S2B8"/>
<dbReference type="GeneID" id="28974814"/>
<evidence type="ECO:0000313" key="2">
    <source>
        <dbReference type="Proteomes" id="UP000053890"/>
    </source>
</evidence>
<sequence>MAWNSYTARTFIEDLVLQPPVLRSGGSGELSNTLELALRQYRMSVLEAFGPVESQQELVWDRMRSQEYNPRGTRASGMRLAVAAAKRIQDGVEHGHEYAAKELRRDAEQILALVRRASPAVVERSPSTSDDSKDASPAWLAQASESLAEFRQILAEPERAPGEVPPLEVAAAWRDLVACASRDVVLSVWTQMEQIKYGNATLASLVRAWAVVAHKACVASMHGGDAAASALQIDAAKQVIQELVVRPISSSSCQRGTDV</sequence>
<evidence type="ECO:0000313" key="1">
    <source>
        <dbReference type="EMBL" id="KPV74664.1"/>
    </source>
</evidence>
<dbReference type="Proteomes" id="UP000053890">
    <property type="component" value="Unassembled WGS sequence"/>
</dbReference>
<accession>A0A194S2B8</accession>
<protein>
    <submittedName>
        <fullName evidence="1">Uncharacterized protein</fullName>
    </submittedName>
</protein>
<dbReference type="EMBL" id="KQ474079">
    <property type="protein sequence ID" value="KPV74664.1"/>
    <property type="molecule type" value="Genomic_DNA"/>
</dbReference>
<dbReference type="RefSeq" id="XP_018270713.1">
    <property type="nucleotide sequence ID" value="XM_018414366.1"/>
</dbReference>
<name>A0A194S2B8_RHOGW</name>